<evidence type="ECO:0008006" key="4">
    <source>
        <dbReference type="Google" id="ProtNLM"/>
    </source>
</evidence>
<dbReference type="InterPro" id="IPR013083">
    <property type="entry name" value="Znf_RING/FYVE/PHD"/>
</dbReference>
<sequence length="153" mass="16725">MFGAGPGVGIRQATGSPDGRNPRQERKWTPPPPPGLTLRQRIEKREREAGLRCWDPSCGVGPSDEDPFVEISDAARRQVRIISTDSEEAGPSDEIRYVCEHTFHPSCLVSAQRVALRGADEKIIGDTVEVSCPVCRSTGVVSKADWDEGKRAI</sequence>
<keyword evidence="3" id="KW-1185">Reference proteome</keyword>
<reference evidence="2 3" key="1">
    <citation type="journal article" date="2019" name="Nat. Ecol. Evol.">
        <title>Megaphylogeny resolves global patterns of mushroom evolution.</title>
        <authorList>
            <person name="Varga T."/>
            <person name="Krizsan K."/>
            <person name="Foldi C."/>
            <person name="Dima B."/>
            <person name="Sanchez-Garcia M."/>
            <person name="Sanchez-Ramirez S."/>
            <person name="Szollosi G.J."/>
            <person name="Szarkandi J.G."/>
            <person name="Papp V."/>
            <person name="Albert L."/>
            <person name="Andreopoulos W."/>
            <person name="Angelini C."/>
            <person name="Antonin V."/>
            <person name="Barry K.W."/>
            <person name="Bougher N.L."/>
            <person name="Buchanan P."/>
            <person name="Buyck B."/>
            <person name="Bense V."/>
            <person name="Catcheside P."/>
            <person name="Chovatia M."/>
            <person name="Cooper J."/>
            <person name="Damon W."/>
            <person name="Desjardin D."/>
            <person name="Finy P."/>
            <person name="Geml J."/>
            <person name="Haridas S."/>
            <person name="Hughes K."/>
            <person name="Justo A."/>
            <person name="Karasinski D."/>
            <person name="Kautmanova I."/>
            <person name="Kiss B."/>
            <person name="Kocsube S."/>
            <person name="Kotiranta H."/>
            <person name="LaButti K.M."/>
            <person name="Lechner B.E."/>
            <person name="Liimatainen K."/>
            <person name="Lipzen A."/>
            <person name="Lukacs Z."/>
            <person name="Mihaltcheva S."/>
            <person name="Morgado L.N."/>
            <person name="Niskanen T."/>
            <person name="Noordeloos M.E."/>
            <person name="Ohm R.A."/>
            <person name="Ortiz-Santana B."/>
            <person name="Ovrebo C."/>
            <person name="Racz N."/>
            <person name="Riley R."/>
            <person name="Savchenko A."/>
            <person name="Shiryaev A."/>
            <person name="Soop K."/>
            <person name="Spirin V."/>
            <person name="Szebenyi C."/>
            <person name="Tomsovsky M."/>
            <person name="Tulloss R.E."/>
            <person name="Uehling J."/>
            <person name="Grigoriev I.V."/>
            <person name="Vagvolgyi C."/>
            <person name="Papp T."/>
            <person name="Martin F.M."/>
            <person name="Miettinen O."/>
            <person name="Hibbett D.S."/>
            <person name="Nagy L.G."/>
        </authorList>
    </citation>
    <scope>NUCLEOTIDE SEQUENCE [LARGE SCALE GENOMIC DNA]</scope>
    <source>
        <strain evidence="2 3">CBS 962.96</strain>
    </source>
</reference>
<dbReference type="OrthoDB" id="8062037at2759"/>
<evidence type="ECO:0000313" key="3">
    <source>
        <dbReference type="Proteomes" id="UP000297245"/>
    </source>
</evidence>
<evidence type="ECO:0000313" key="2">
    <source>
        <dbReference type="EMBL" id="THU89768.1"/>
    </source>
</evidence>
<proteinExistence type="predicted"/>
<gene>
    <name evidence="2" type="ORF">K435DRAFT_282089</name>
</gene>
<evidence type="ECO:0000256" key="1">
    <source>
        <dbReference type="SAM" id="MobiDB-lite"/>
    </source>
</evidence>
<name>A0A4S8LM23_DENBC</name>
<protein>
    <recommendedName>
        <fullName evidence="4">RING-type domain-containing protein</fullName>
    </recommendedName>
</protein>
<accession>A0A4S8LM23</accession>
<dbReference type="EMBL" id="ML179357">
    <property type="protein sequence ID" value="THU89768.1"/>
    <property type="molecule type" value="Genomic_DNA"/>
</dbReference>
<dbReference type="AlphaFoldDB" id="A0A4S8LM23"/>
<dbReference type="Gene3D" id="3.30.40.10">
    <property type="entry name" value="Zinc/RING finger domain, C3HC4 (zinc finger)"/>
    <property type="match status" value="1"/>
</dbReference>
<organism evidence="2 3">
    <name type="scientific">Dendrothele bispora (strain CBS 962.96)</name>
    <dbReference type="NCBI Taxonomy" id="1314807"/>
    <lineage>
        <taxon>Eukaryota</taxon>
        <taxon>Fungi</taxon>
        <taxon>Dikarya</taxon>
        <taxon>Basidiomycota</taxon>
        <taxon>Agaricomycotina</taxon>
        <taxon>Agaricomycetes</taxon>
        <taxon>Agaricomycetidae</taxon>
        <taxon>Agaricales</taxon>
        <taxon>Agaricales incertae sedis</taxon>
        <taxon>Dendrothele</taxon>
    </lineage>
</organism>
<dbReference type="Proteomes" id="UP000297245">
    <property type="component" value="Unassembled WGS sequence"/>
</dbReference>
<feature type="region of interest" description="Disordered" evidence="1">
    <location>
        <begin position="1"/>
        <end position="40"/>
    </location>
</feature>
<dbReference type="SUPFAM" id="SSF57850">
    <property type="entry name" value="RING/U-box"/>
    <property type="match status" value="1"/>
</dbReference>